<comment type="similarity">
    <text evidence="5">Belongs to the SAT4 family.</text>
</comment>
<dbReference type="Proteomes" id="UP000758155">
    <property type="component" value="Unassembled WGS sequence"/>
</dbReference>
<keyword evidence="4 7" id="KW-0472">Membrane</keyword>
<feature type="transmembrane region" description="Helical" evidence="7">
    <location>
        <begin position="42"/>
        <end position="61"/>
    </location>
</feature>
<dbReference type="PANTHER" id="PTHR33048">
    <property type="entry name" value="PTH11-LIKE INTEGRAL MEMBRANE PROTEIN (AFU_ORTHOLOGUE AFUA_5G11245)"/>
    <property type="match status" value="1"/>
</dbReference>
<evidence type="ECO:0000256" key="7">
    <source>
        <dbReference type="SAM" id="Phobius"/>
    </source>
</evidence>
<evidence type="ECO:0000313" key="10">
    <source>
        <dbReference type="Proteomes" id="UP000758155"/>
    </source>
</evidence>
<evidence type="ECO:0000256" key="3">
    <source>
        <dbReference type="ARBA" id="ARBA00022989"/>
    </source>
</evidence>
<evidence type="ECO:0000256" key="2">
    <source>
        <dbReference type="ARBA" id="ARBA00022692"/>
    </source>
</evidence>
<protein>
    <recommendedName>
        <fullName evidence="8">Rhodopsin domain-containing protein</fullName>
    </recommendedName>
</protein>
<dbReference type="AlphaFoldDB" id="A0A9P4WZ40"/>
<dbReference type="OrthoDB" id="2496787at2759"/>
<accession>A0A9P4WZ40</accession>
<dbReference type="EMBL" id="SWKV01000006">
    <property type="protein sequence ID" value="KAF3045555.1"/>
    <property type="molecule type" value="Genomic_DNA"/>
</dbReference>
<comment type="subcellular location">
    <subcellularLocation>
        <location evidence="1">Membrane</location>
        <topology evidence="1">Multi-pass membrane protein</topology>
    </subcellularLocation>
</comment>
<evidence type="ECO:0000256" key="1">
    <source>
        <dbReference type="ARBA" id="ARBA00004141"/>
    </source>
</evidence>
<dbReference type="InterPro" id="IPR049326">
    <property type="entry name" value="Rhodopsin_dom_fungi"/>
</dbReference>
<dbReference type="PANTHER" id="PTHR33048:SF47">
    <property type="entry name" value="INTEGRAL MEMBRANE PROTEIN-RELATED"/>
    <property type="match status" value="1"/>
</dbReference>
<evidence type="ECO:0000256" key="5">
    <source>
        <dbReference type="ARBA" id="ARBA00038359"/>
    </source>
</evidence>
<feature type="transmembrane region" description="Helical" evidence="7">
    <location>
        <begin position="167"/>
        <end position="190"/>
    </location>
</feature>
<evidence type="ECO:0000259" key="8">
    <source>
        <dbReference type="Pfam" id="PF20684"/>
    </source>
</evidence>
<dbReference type="Pfam" id="PF20684">
    <property type="entry name" value="Fung_rhodopsin"/>
    <property type="match status" value="1"/>
</dbReference>
<evidence type="ECO:0000256" key="4">
    <source>
        <dbReference type="ARBA" id="ARBA00023136"/>
    </source>
</evidence>
<organism evidence="9 10">
    <name type="scientific">Didymella heteroderae</name>
    <dbReference type="NCBI Taxonomy" id="1769908"/>
    <lineage>
        <taxon>Eukaryota</taxon>
        <taxon>Fungi</taxon>
        <taxon>Dikarya</taxon>
        <taxon>Ascomycota</taxon>
        <taxon>Pezizomycotina</taxon>
        <taxon>Dothideomycetes</taxon>
        <taxon>Pleosporomycetidae</taxon>
        <taxon>Pleosporales</taxon>
        <taxon>Pleosporineae</taxon>
        <taxon>Didymellaceae</taxon>
        <taxon>Didymella</taxon>
    </lineage>
</organism>
<evidence type="ECO:0000313" key="9">
    <source>
        <dbReference type="EMBL" id="KAF3045555.1"/>
    </source>
</evidence>
<gene>
    <name evidence="9" type="ORF">E8E12_009776</name>
</gene>
<feature type="compositionally biased region" description="Polar residues" evidence="6">
    <location>
        <begin position="284"/>
        <end position="297"/>
    </location>
</feature>
<feature type="transmembrane region" description="Helical" evidence="7">
    <location>
        <begin position="12"/>
        <end position="30"/>
    </location>
</feature>
<feature type="domain" description="Rhodopsin" evidence="8">
    <location>
        <begin position="26"/>
        <end position="268"/>
    </location>
</feature>
<keyword evidence="2 7" id="KW-0812">Transmembrane</keyword>
<name>A0A9P4WZ40_9PLEO</name>
<keyword evidence="10" id="KW-1185">Reference proteome</keyword>
<evidence type="ECO:0000256" key="6">
    <source>
        <dbReference type="SAM" id="MobiDB-lite"/>
    </source>
</evidence>
<feature type="transmembrane region" description="Helical" evidence="7">
    <location>
        <begin position="202"/>
        <end position="224"/>
    </location>
</feature>
<comment type="caution">
    <text evidence="9">The sequence shown here is derived from an EMBL/GenBank/DDBJ whole genome shotgun (WGS) entry which is preliminary data.</text>
</comment>
<sequence>MTSDRRPELYAAALIPYTAAAGALVLRNVARRQTRVTMVWEDYLSIVAFTIGTGFTFISLFKTRWGFGLPMKDIDLPPEQIVHHYFVDLWADMWMYTFSVGLSKFVILGFYWRMFSLSMIRWPIRILFVLSGCWIVARVTLICMQCTPIRKFWDADIPGTCPLTPMMSLFAAGIPHFIIELGILICPMFEIWKLHLPWRRKLAVAVMFTAGIAVCISALMTIVHTLALDKKMDKDLTWDGLEDQVWAVCDVNLASLATSLPLLRPVFRSFGGFFTTVRGTTAPGPSQNYKGTGSAPTYGSAPLKRSNASHPDSDSEVGFADEGGLMAGCDIAGSSKAFVMHDITPRDSDMGEEKKGIYVRSETKIVHHDADVKI</sequence>
<feature type="transmembrane region" description="Helical" evidence="7">
    <location>
        <begin position="93"/>
        <end position="112"/>
    </location>
</feature>
<feature type="transmembrane region" description="Helical" evidence="7">
    <location>
        <begin position="124"/>
        <end position="147"/>
    </location>
</feature>
<keyword evidence="3 7" id="KW-1133">Transmembrane helix</keyword>
<dbReference type="GO" id="GO:0016020">
    <property type="term" value="C:membrane"/>
    <property type="evidence" value="ECO:0007669"/>
    <property type="project" value="UniProtKB-SubCell"/>
</dbReference>
<feature type="region of interest" description="Disordered" evidence="6">
    <location>
        <begin position="284"/>
        <end position="319"/>
    </location>
</feature>
<dbReference type="InterPro" id="IPR052337">
    <property type="entry name" value="SAT4-like"/>
</dbReference>
<reference evidence="9" key="1">
    <citation type="submission" date="2019-04" db="EMBL/GenBank/DDBJ databases">
        <title>Sequencing of skin fungus with MAO and IRED activity.</title>
        <authorList>
            <person name="Marsaioli A.J."/>
            <person name="Bonatto J.M.C."/>
            <person name="Reis Junior O."/>
        </authorList>
    </citation>
    <scope>NUCLEOTIDE SEQUENCE</scope>
    <source>
        <strain evidence="9">28M1</strain>
    </source>
</reference>
<proteinExistence type="inferred from homology"/>